<evidence type="ECO:0000313" key="2">
    <source>
        <dbReference type="EMBL" id="QTE03071.1"/>
    </source>
</evidence>
<feature type="region of interest" description="Disordered" evidence="1">
    <location>
        <begin position="81"/>
        <end position="194"/>
    </location>
</feature>
<dbReference type="Proteomes" id="UP000663908">
    <property type="component" value="Chromosome"/>
</dbReference>
<accession>A0ABX7U204</accession>
<evidence type="ECO:0000256" key="1">
    <source>
        <dbReference type="SAM" id="MobiDB-lite"/>
    </source>
</evidence>
<keyword evidence="3" id="KW-1185">Reference proteome</keyword>
<feature type="compositionally biased region" description="Basic and acidic residues" evidence="1">
    <location>
        <begin position="81"/>
        <end position="93"/>
    </location>
</feature>
<evidence type="ECO:0008006" key="4">
    <source>
        <dbReference type="Google" id="ProtNLM"/>
    </source>
</evidence>
<proteinExistence type="predicted"/>
<sequence length="307" mass="32224">MPPARRDIHTPATSSACQSRRAATSAPVTALRPCSADSRSLVRDSGWACSCGEGNGRSGGGGARGVLPVCHGVQPLLGDGDDGRVGAAHERGRCSGSPGERLRHRLEPQLGKSAGRGHALPPRFIRGPREPALFRGLSARRSQTPRPPRTGPVPESFSRSPRGGDQLPRAAAGSGHARHRTPGRSPVKHWDRPGPPWAATAQFTGVRATLAQLSKEPPPPITLPSPPCRLSPVAADTRPTEIVDGIRYIVDNGAKWRALAATSHRGRRSTGSSGGGTEQEAAARTRLPSPAWRRLARDVSAATLVAA</sequence>
<organism evidence="2 3">
    <name type="scientific">Streptomyces cyanogenus</name>
    <dbReference type="NCBI Taxonomy" id="80860"/>
    <lineage>
        <taxon>Bacteria</taxon>
        <taxon>Bacillati</taxon>
        <taxon>Actinomycetota</taxon>
        <taxon>Actinomycetes</taxon>
        <taxon>Kitasatosporales</taxon>
        <taxon>Streptomycetaceae</taxon>
        <taxon>Streptomyces</taxon>
    </lineage>
</organism>
<feature type="region of interest" description="Disordered" evidence="1">
    <location>
        <begin position="261"/>
        <end position="287"/>
    </location>
</feature>
<name>A0ABX7U204_STRCY</name>
<gene>
    <name evidence="2" type="ORF">S1361_37395</name>
</gene>
<feature type="compositionally biased region" description="Polar residues" evidence="1">
    <location>
        <begin position="11"/>
        <end position="22"/>
    </location>
</feature>
<reference evidence="2 3" key="1">
    <citation type="submission" date="2021-03" db="EMBL/GenBank/DDBJ databases">
        <title>Complete genome sequence of Streptomyces cyanogenus S136, producer of anticancer angucycline landomycin A.</title>
        <authorList>
            <person name="Hrab P."/>
            <person name="Ruckert C."/>
            <person name="Busche T."/>
            <person name="Ostash I."/>
            <person name="Kalinowski J."/>
            <person name="Fedorenko V."/>
            <person name="Yushchuk O."/>
            <person name="Ostash B."/>
        </authorList>
    </citation>
    <scope>NUCLEOTIDE SEQUENCE [LARGE SCALE GENOMIC DNA]</scope>
    <source>
        <strain evidence="2 3">S136</strain>
    </source>
</reference>
<evidence type="ECO:0000313" key="3">
    <source>
        <dbReference type="Proteomes" id="UP000663908"/>
    </source>
</evidence>
<protein>
    <recommendedName>
        <fullName evidence="4">Transposase homolog</fullName>
    </recommendedName>
</protein>
<dbReference type="EMBL" id="CP071839">
    <property type="protein sequence ID" value="QTE03071.1"/>
    <property type="molecule type" value="Genomic_DNA"/>
</dbReference>
<feature type="region of interest" description="Disordered" evidence="1">
    <location>
        <begin position="1"/>
        <end position="35"/>
    </location>
</feature>